<keyword evidence="2" id="KW-1185">Reference proteome</keyword>
<protein>
    <submittedName>
        <fullName evidence="1">Uncharacterized protein</fullName>
    </submittedName>
</protein>
<sequence length="236" mass="25894">MAQDTFTVEDVNPKHGFARLRPASGEGLLNAPLYPEPESGAPPFQLRVGDTVSGVRRGQSVADLAWVTRVEPPYALVERMGELLAKLEQWELKVPATALELAEHHWRDSREDPLRAELASQLPSFFDWELAHPYEDGALLERLEAAMQPYLPGFAVKPLQGRNAFVVDPGGVEVEAGEGNWEAPATTFEPLFRQVNAVLEKAGAPVRWVPSENDWLLSPPGLAELLALHGVLGPRG</sequence>
<proteinExistence type="predicted"/>
<accession>L7UE26</accession>
<name>L7UE26_MYXSD</name>
<reference evidence="1 2" key="1">
    <citation type="journal article" date="2013" name="Genome Announc.">
        <title>Complete genome sequence of Myxococcus stipitatus strain DSM 14675, a fruiting myxobacterium.</title>
        <authorList>
            <person name="Huntley S."/>
            <person name="Kneip S."/>
            <person name="Treuner-Lange A."/>
            <person name="Sogaard-Andersen L."/>
        </authorList>
    </citation>
    <scope>NUCLEOTIDE SEQUENCE [LARGE SCALE GENOMIC DNA]</scope>
    <source>
        <strain evidence="2">DSM 14675 / JCM 12634 / Mx s8</strain>
    </source>
</reference>
<evidence type="ECO:0000313" key="1">
    <source>
        <dbReference type="EMBL" id="AGC46313.1"/>
    </source>
</evidence>
<dbReference type="KEGG" id="msd:MYSTI_05025"/>
<gene>
    <name evidence="1" type="ordered locus">MYSTI_05025</name>
</gene>
<organism evidence="1 2">
    <name type="scientific">Myxococcus stipitatus (strain DSM 14675 / JCM 12634 / Mx s8)</name>
    <dbReference type="NCBI Taxonomy" id="1278073"/>
    <lineage>
        <taxon>Bacteria</taxon>
        <taxon>Pseudomonadati</taxon>
        <taxon>Myxococcota</taxon>
        <taxon>Myxococcia</taxon>
        <taxon>Myxococcales</taxon>
        <taxon>Cystobacterineae</taxon>
        <taxon>Myxococcaceae</taxon>
        <taxon>Myxococcus</taxon>
    </lineage>
</organism>
<dbReference type="HOGENOM" id="CLU_1174413_0_0_7"/>
<dbReference type="RefSeq" id="WP_015350569.1">
    <property type="nucleotide sequence ID" value="NC_020126.1"/>
</dbReference>
<dbReference type="STRING" id="1278073.MYSTI_05025"/>
<dbReference type="OrthoDB" id="5380408at2"/>
<dbReference type="AlphaFoldDB" id="L7UE26"/>
<dbReference type="EMBL" id="CP004025">
    <property type="protein sequence ID" value="AGC46313.1"/>
    <property type="molecule type" value="Genomic_DNA"/>
</dbReference>
<evidence type="ECO:0000313" key="2">
    <source>
        <dbReference type="Proteomes" id="UP000011131"/>
    </source>
</evidence>
<dbReference type="PATRIC" id="fig|1278073.3.peg.5099"/>
<dbReference type="Proteomes" id="UP000011131">
    <property type="component" value="Chromosome"/>
</dbReference>